<dbReference type="PROSITE" id="PS50891">
    <property type="entry name" value="LOB"/>
    <property type="match status" value="1"/>
</dbReference>
<dbReference type="Proteomes" id="UP000242715">
    <property type="component" value="Unassembled WGS sequence"/>
</dbReference>
<organism evidence="4 5">
    <name type="scientific">Trifolium subterraneum</name>
    <name type="common">Subterranean clover</name>
    <dbReference type="NCBI Taxonomy" id="3900"/>
    <lineage>
        <taxon>Eukaryota</taxon>
        <taxon>Viridiplantae</taxon>
        <taxon>Streptophyta</taxon>
        <taxon>Embryophyta</taxon>
        <taxon>Tracheophyta</taxon>
        <taxon>Spermatophyta</taxon>
        <taxon>Magnoliopsida</taxon>
        <taxon>eudicotyledons</taxon>
        <taxon>Gunneridae</taxon>
        <taxon>Pentapetalae</taxon>
        <taxon>rosids</taxon>
        <taxon>fabids</taxon>
        <taxon>Fabales</taxon>
        <taxon>Fabaceae</taxon>
        <taxon>Papilionoideae</taxon>
        <taxon>50 kb inversion clade</taxon>
        <taxon>NPAAA clade</taxon>
        <taxon>Hologalegina</taxon>
        <taxon>IRL clade</taxon>
        <taxon>Trifolieae</taxon>
        <taxon>Trifolium</taxon>
    </lineage>
</organism>
<dbReference type="AlphaFoldDB" id="A0A2Z6P6L2"/>
<evidence type="ECO:0000256" key="1">
    <source>
        <dbReference type="ARBA" id="ARBA00005474"/>
    </source>
</evidence>
<proteinExistence type="inferred from homology"/>
<evidence type="ECO:0000313" key="4">
    <source>
        <dbReference type="EMBL" id="GAU43805.1"/>
    </source>
</evidence>
<comment type="similarity">
    <text evidence="1">Belongs to the LOB domain-containing protein family.</text>
</comment>
<evidence type="ECO:0000313" key="5">
    <source>
        <dbReference type="Proteomes" id="UP000242715"/>
    </source>
</evidence>
<name>A0A2Z6P6L2_TRISU</name>
<dbReference type="PANTHER" id="PTHR31301:SF19">
    <property type="entry name" value="LOB DOMAIN-CONTAINING PROTEIN 2"/>
    <property type="match status" value="1"/>
</dbReference>
<evidence type="ECO:0000259" key="3">
    <source>
        <dbReference type="PROSITE" id="PS50891"/>
    </source>
</evidence>
<dbReference type="PANTHER" id="PTHR31301">
    <property type="entry name" value="LOB DOMAIN-CONTAINING PROTEIN 4-RELATED"/>
    <property type="match status" value="1"/>
</dbReference>
<feature type="domain" description="LOB" evidence="3">
    <location>
        <begin position="7"/>
        <end position="108"/>
    </location>
</feature>
<feature type="coiled-coil region" evidence="2">
    <location>
        <begin position="87"/>
        <end position="121"/>
    </location>
</feature>
<dbReference type="OrthoDB" id="10613007at2759"/>
<keyword evidence="5" id="KW-1185">Reference proteome</keyword>
<evidence type="ECO:0000256" key="2">
    <source>
        <dbReference type="SAM" id="Coils"/>
    </source>
</evidence>
<dbReference type="Pfam" id="PF03195">
    <property type="entry name" value="LOB"/>
    <property type="match status" value="1"/>
</dbReference>
<keyword evidence="2" id="KW-0175">Coiled coil</keyword>
<protein>
    <recommendedName>
        <fullName evidence="3">LOB domain-containing protein</fullName>
    </recommendedName>
</protein>
<dbReference type="InterPro" id="IPR004883">
    <property type="entry name" value="LOB"/>
</dbReference>
<sequence length="124" mass="14025">MADQGHIKCAECKHAKKKCANCCIRAFLLEGEGEDDYEAILNVFTLDNFKSWMEHTSDEQKAELVESMAWEAGVRMQFPVTGAYGIYNALADENVILKQRINTLKQQNKILEQSLKLLSQGKKA</sequence>
<dbReference type="EMBL" id="DF973995">
    <property type="protein sequence ID" value="GAU43805.1"/>
    <property type="molecule type" value="Genomic_DNA"/>
</dbReference>
<accession>A0A2Z6P6L2</accession>
<gene>
    <name evidence="4" type="ORF">TSUD_247940</name>
</gene>
<reference evidence="5" key="1">
    <citation type="journal article" date="2017" name="Front. Plant Sci.">
        <title>Climate Clever Clovers: New Paradigm to Reduce the Environmental Footprint of Ruminants by Breeding Low Methanogenic Forages Utilizing Haplotype Variation.</title>
        <authorList>
            <person name="Kaur P."/>
            <person name="Appels R."/>
            <person name="Bayer P.E."/>
            <person name="Keeble-Gagnere G."/>
            <person name="Wang J."/>
            <person name="Hirakawa H."/>
            <person name="Shirasawa K."/>
            <person name="Vercoe P."/>
            <person name="Stefanova K."/>
            <person name="Durmic Z."/>
            <person name="Nichols P."/>
            <person name="Revell C."/>
            <person name="Isobe S.N."/>
            <person name="Edwards D."/>
            <person name="Erskine W."/>
        </authorList>
    </citation>
    <scope>NUCLEOTIDE SEQUENCE [LARGE SCALE GENOMIC DNA]</scope>
    <source>
        <strain evidence="5">cv. Daliak</strain>
    </source>
</reference>